<accession>A0A7S2XRF5</accession>
<dbReference type="Pfam" id="PF09745">
    <property type="entry name" value="NSRP1_N"/>
    <property type="match status" value="1"/>
</dbReference>
<sequence length="321" mass="35803">MSINLSIAAAQKSNKKKKGSNQPNSIGFGLNSRKATNTSVLQEESSDDDDDAEEEGGTVRTAVNREIAAEQAALRKRAQDAMSSLPSTTEDMFDYDGQYDAFSASNKSSTASGVSKKEEPKKSRYITSLLKTAQHREREMDVVRERVIAKEQGEEDAREEYKGKEKFITKAYKRKLAEREEWAHEDAKRQLQEEEQDVTKQTSGQAITAGFYGNLHKNVAMGGTTTITTTPQESSLDCDTDTFAKSASHIHSNLDAKQPQDPSETVPSYSDDKTAKPQIVKRSAEEIRAAERIEREEKVASARARYLLRKQARLNSDRPTQ</sequence>
<protein>
    <recommendedName>
        <fullName evidence="4">Nuclear speckle splicing regulatory protein 1 N-terminal domain-containing protein</fullName>
    </recommendedName>
</protein>
<feature type="compositionally biased region" description="Polar residues" evidence="3">
    <location>
        <begin position="103"/>
        <end position="113"/>
    </location>
</feature>
<dbReference type="AlphaFoldDB" id="A0A7S2XRF5"/>
<feature type="compositionally biased region" description="Acidic residues" evidence="3">
    <location>
        <begin position="44"/>
        <end position="56"/>
    </location>
</feature>
<feature type="region of interest" description="Disordered" evidence="3">
    <location>
        <begin position="179"/>
        <end position="202"/>
    </location>
</feature>
<feature type="domain" description="Nuclear speckle splicing regulatory protein 1 N-terminal" evidence="4">
    <location>
        <begin position="90"/>
        <end position="201"/>
    </location>
</feature>
<dbReference type="PANTHER" id="PTHR30060">
    <property type="entry name" value="INNER MEMBRANE PROTEIN"/>
    <property type="match status" value="1"/>
</dbReference>
<proteinExistence type="inferred from homology"/>
<keyword evidence="2" id="KW-0175">Coiled coil</keyword>
<reference evidence="5" key="1">
    <citation type="submission" date="2021-01" db="EMBL/GenBank/DDBJ databases">
        <authorList>
            <person name="Corre E."/>
            <person name="Pelletier E."/>
            <person name="Niang G."/>
            <person name="Scheremetjew M."/>
            <person name="Finn R."/>
            <person name="Kale V."/>
            <person name="Holt S."/>
            <person name="Cochrane G."/>
            <person name="Meng A."/>
            <person name="Brown T."/>
            <person name="Cohen L."/>
        </authorList>
    </citation>
    <scope>NUCLEOTIDE SEQUENCE</scope>
    <source>
        <strain evidence="5">CCMP2084</strain>
    </source>
</reference>
<dbReference type="InterPro" id="IPR018612">
    <property type="entry name" value="NSRP1_N"/>
</dbReference>
<feature type="region of interest" description="Disordered" evidence="3">
    <location>
        <begin position="100"/>
        <end position="122"/>
    </location>
</feature>
<name>A0A7S2XRF5_9STRA</name>
<feature type="compositionally biased region" description="Polar residues" evidence="3">
    <location>
        <begin position="33"/>
        <end position="42"/>
    </location>
</feature>
<evidence type="ECO:0000256" key="2">
    <source>
        <dbReference type="ARBA" id="ARBA00023054"/>
    </source>
</evidence>
<dbReference type="PANTHER" id="PTHR30060:SF0">
    <property type="entry name" value="COILED-COIL PROTEIN (DUF2040)-RELATED"/>
    <property type="match status" value="1"/>
</dbReference>
<evidence type="ECO:0000256" key="1">
    <source>
        <dbReference type="ARBA" id="ARBA00010126"/>
    </source>
</evidence>
<gene>
    <name evidence="5" type="ORF">ASEP1449_LOCUS9730</name>
</gene>
<organism evidence="5">
    <name type="scientific">Attheya septentrionalis</name>
    <dbReference type="NCBI Taxonomy" id="420275"/>
    <lineage>
        <taxon>Eukaryota</taxon>
        <taxon>Sar</taxon>
        <taxon>Stramenopiles</taxon>
        <taxon>Ochrophyta</taxon>
        <taxon>Bacillariophyta</taxon>
        <taxon>Coscinodiscophyceae</taxon>
        <taxon>Chaetocerotophycidae</taxon>
        <taxon>Chaetocerotales</taxon>
        <taxon>Attheyaceae</taxon>
        <taxon>Attheya</taxon>
    </lineage>
</organism>
<evidence type="ECO:0000256" key="3">
    <source>
        <dbReference type="SAM" id="MobiDB-lite"/>
    </source>
</evidence>
<evidence type="ECO:0000259" key="4">
    <source>
        <dbReference type="Pfam" id="PF09745"/>
    </source>
</evidence>
<dbReference type="EMBL" id="HBHQ01014580">
    <property type="protein sequence ID" value="CAD9817898.1"/>
    <property type="molecule type" value="Transcribed_RNA"/>
</dbReference>
<feature type="compositionally biased region" description="Basic and acidic residues" evidence="3">
    <location>
        <begin position="179"/>
        <end position="192"/>
    </location>
</feature>
<evidence type="ECO:0000313" key="5">
    <source>
        <dbReference type="EMBL" id="CAD9817898.1"/>
    </source>
</evidence>
<comment type="similarity">
    <text evidence="1">Belongs to the NSRP1 family.</text>
</comment>
<feature type="region of interest" description="Disordered" evidence="3">
    <location>
        <begin position="248"/>
        <end position="282"/>
    </location>
</feature>
<dbReference type="GO" id="GO:0000381">
    <property type="term" value="P:regulation of alternative mRNA splicing, via spliceosome"/>
    <property type="evidence" value="ECO:0007669"/>
    <property type="project" value="InterPro"/>
</dbReference>
<feature type="region of interest" description="Disordered" evidence="3">
    <location>
        <begin position="1"/>
        <end position="64"/>
    </location>
</feature>